<organism evidence="1 2">
    <name type="scientific">Lacrimispora xylanolytica</name>
    <dbReference type="NCBI Taxonomy" id="29375"/>
    <lineage>
        <taxon>Bacteria</taxon>
        <taxon>Bacillati</taxon>
        <taxon>Bacillota</taxon>
        <taxon>Clostridia</taxon>
        <taxon>Lachnospirales</taxon>
        <taxon>Lachnospiraceae</taxon>
        <taxon>Lacrimispora</taxon>
    </lineage>
</organism>
<evidence type="ECO:0000313" key="2">
    <source>
        <dbReference type="Proteomes" id="UP001163115"/>
    </source>
</evidence>
<dbReference type="Pfam" id="PF12691">
    <property type="entry name" value="Phage_tail_terminator_6"/>
    <property type="match status" value="1"/>
</dbReference>
<dbReference type="Proteomes" id="UP001163115">
    <property type="component" value="Chromosome"/>
</dbReference>
<accession>A0ABY7AEW3</accession>
<dbReference type="EMBL" id="CP113524">
    <property type="protein sequence ID" value="WAJ24051.1"/>
    <property type="molecule type" value="Genomic_DNA"/>
</dbReference>
<protein>
    <submittedName>
        <fullName evidence="1">Minor capsid protein</fullName>
    </submittedName>
</protein>
<proteinExistence type="predicted"/>
<sequence length="130" mass="14495">MTLSDVKDYLKSKTDSPCWYIGKINGNDKQCIGIYSIQGPKRTIPIGGLKNKSYDTKAVSVLIHWGVDAVCAESKAQELYDLLYGQRGLIGGNEVFLFDMQTDCPVSVGTDNKGIYEHVINFVIYYKKGM</sequence>
<reference evidence="1" key="1">
    <citation type="submission" date="2022-11" db="EMBL/GenBank/DDBJ databases">
        <title>Lacrimispora xylanolytica sy1, complete genome.</title>
        <authorList>
            <person name="Choi S."/>
        </authorList>
    </citation>
    <scope>NUCLEOTIDE SEQUENCE</scope>
    <source>
        <strain evidence="1">Sy1</strain>
    </source>
</reference>
<keyword evidence="2" id="KW-1185">Reference proteome</keyword>
<gene>
    <name evidence="1" type="ORF">OW255_00535</name>
</gene>
<dbReference type="RefSeq" id="WP_268115284.1">
    <property type="nucleotide sequence ID" value="NZ_CP113524.1"/>
</dbReference>
<name>A0ABY7AEW3_9FIRM</name>
<evidence type="ECO:0000313" key="1">
    <source>
        <dbReference type="EMBL" id="WAJ24051.1"/>
    </source>
</evidence>
<dbReference type="InterPro" id="IPR024411">
    <property type="entry name" value="Tail_terminator_phage"/>
</dbReference>